<dbReference type="Proteomes" id="UP000039865">
    <property type="component" value="Unassembled WGS sequence"/>
</dbReference>
<organism evidence="2 3">
    <name type="scientific">Stylonychia lemnae</name>
    <name type="common">Ciliate</name>
    <dbReference type="NCBI Taxonomy" id="5949"/>
    <lineage>
        <taxon>Eukaryota</taxon>
        <taxon>Sar</taxon>
        <taxon>Alveolata</taxon>
        <taxon>Ciliophora</taxon>
        <taxon>Intramacronucleata</taxon>
        <taxon>Spirotrichea</taxon>
        <taxon>Stichotrichia</taxon>
        <taxon>Sporadotrichida</taxon>
        <taxon>Oxytrichidae</taxon>
        <taxon>Stylonychinae</taxon>
        <taxon>Stylonychia</taxon>
    </lineage>
</organism>
<evidence type="ECO:0000313" key="2">
    <source>
        <dbReference type="EMBL" id="CDW89131.1"/>
    </source>
</evidence>
<gene>
    <name evidence="2" type="primary">Contig5049.g5407</name>
    <name evidence="2" type="ORF">STYLEM_18261</name>
</gene>
<dbReference type="InterPro" id="IPR000595">
    <property type="entry name" value="cNMP-bd_dom"/>
</dbReference>
<dbReference type="InParanoid" id="A0A078B4D8"/>
<keyword evidence="3" id="KW-1185">Reference proteome</keyword>
<dbReference type="AlphaFoldDB" id="A0A078B4D8"/>
<name>A0A078B4D8_STYLE</name>
<feature type="domain" description="Cyclic nucleotide-binding" evidence="1">
    <location>
        <begin position="282"/>
        <end position="382"/>
    </location>
</feature>
<evidence type="ECO:0000259" key="1">
    <source>
        <dbReference type="PROSITE" id="PS50042"/>
    </source>
</evidence>
<dbReference type="PROSITE" id="PS50042">
    <property type="entry name" value="CNMP_BINDING_3"/>
    <property type="match status" value="1"/>
</dbReference>
<evidence type="ECO:0000313" key="3">
    <source>
        <dbReference type="Proteomes" id="UP000039865"/>
    </source>
</evidence>
<dbReference type="CDD" id="cd00038">
    <property type="entry name" value="CAP_ED"/>
    <property type="match status" value="1"/>
</dbReference>
<dbReference type="EMBL" id="CCKQ01017267">
    <property type="protein sequence ID" value="CDW89131.1"/>
    <property type="molecule type" value="Genomic_DNA"/>
</dbReference>
<dbReference type="Gene3D" id="2.60.120.10">
    <property type="entry name" value="Jelly Rolls"/>
    <property type="match status" value="1"/>
</dbReference>
<dbReference type="SUPFAM" id="SSF51206">
    <property type="entry name" value="cAMP-binding domain-like"/>
    <property type="match status" value="1"/>
</dbReference>
<accession>A0A078B4D8</accession>
<proteinExistence type="predicted"/>
<reference evidence="2 3" key="1">
    <citation type="submission" date="2014-06" db="EMBL/GenBank/DDBJ databases">
        <authorList>
            <person name="Swart Estienne"/>
        </authorList>
    </citation>
    <scope>NUCLEOTIDE SEQUENCE [LARGE SCALE GENOMIC DNA]</scope>
    <source>
        <strain evidence="2 3">130c</strain>
    </source>
</reference>
<dbReference type="OrthoDB" id="10675095at2759"/>
<protein>
    <recommendedName>
        <fullName evidence="1">Cyclic nucleotide-binding domain-containing protein</fullName>
    </recommendedName>
</protein>
<dbReference type="InterPro" id="IPR018490">
    <property type="entry name" value="cNMP-bd_dom_sf"/>
</dbReference>
<sequence length="427" mass="50245">MIMAKTTNHLMIQETVSKVLLFQTARINRSDLNSMIDDKEMGALTQMLSFQDPNLDLKYEGSLEQQARNMSSLELITQRNSPLLSGRDSNSLSRLELRINNYDKPINEISRVPLKPASWRSKSDREGDDYQNNEESSFINQVKLKPQKYNPNQEFSENVMHILDRSHIKYQVNLDDDFTIESQIAKKTIKTEQKIMKMMGPSKFQEYKSEQLKNLKNKSDYFLPDIKDYYRIIERGLEKLKEKNYDDWSMLVKMCFDDPYKKNQIQNQVSIGSVELMRFHPFFNKLSYYAVKDFVSGCKVVKLRPNQLLYRQDDISTVIYVIMFGKIILHHRILGALGVLGMSNTVGEETMIEHKLSKKKDAAYAQSECYLLEFDQKDWSRIKDILISTGNKSDYILIDSLIKQNYQQKKNWRQYKQRSYLNIKNEQ</sequence>
<dbReference type="InterPro" id="IPR014710">
    <property type="entry name" value="RmlC-like_jellyroll"/>
</dbReference>